<gene>
    <name evidence="1" type="ORF">B6N60_04204</name>
</gene>
<keyword evidence="2" id="KW-1185">Reference proteome</keyword>
<reference evidence="1" key="1">
    <citation type="submission" date="2017-04" db="EMBL/GenBank/DDBJ databases">
        <title>Genome deletions in a multicellular cyanobacterial endosymbiont for morphological adaptation in marine diatoms.</title>
        <authorList>
            <person name="Wang Y."/>
            <person name="Gao H."/>
            <person name="Li R."/>
            <person name="Xu X."/>
        </authorList>
    </citation>
    <scope>NUCLEOTIDE SEQUENCE</scope>
    <source>
        <strain evidence="1">FACHB 800</strain>
    </source>
</reference>
<dbReference type="Proteomes" id="UP000683511">
    <property type="component" value="Chromosome"/>
</dbReference>
<organism evidence="1 2">
    <name type="scientific">Richelia sinica FACHB-800</name>
    <dbReference type="NCBI Taxonomy" id="1357546"/>
    <lineage>
        <taxon>Bacteria</taxon>
        <taxon>Bacillati</taxon>
        <taxon>Cyanobacteriota</taxon>
        <taxon>Cyanophyceae</taxon>
        <taxon>Nostocales</taxon>
        <taxon>Nostocaceae</taxon>
        <taxon>Richelia</taxon>
    </lineage>
</organism>
<evidence type="ECO:0000313" key="1">
    <source>
        <dbReference type="EMBL" id="QXE25489.1"/>
    </source>
</evidence>
<dbReference type="KEGG" id="rsin:B6N60_04204"/>
<name>A0A975TB77_9NOST</name>
<accession>A0A975TB77</accession>
<proteinExistence type="predicted"/>
<dbReference type="AlphaFoldDB" id="A0A975TB77"/>
<evidence type="ECO:0000313" key="2">
    <source>
        <dbReference type="Proteomes" id="UP000683511"/>
    </source>
</evidence>
<sequence>MLATNSRYFDNILSNTHNHYAFVGLCYRLTQPHI</sequence>
<dbReference type="EMBL" id="CP021056">
    <property type="protein sequence ID" value="QXE25489.1"/>
    <property type="molecule type" value="Genomic_DNA"/>
</dbReference>
<protein>
    <submittedName>
        <fullName evidence="1">Uncharacterized protein</fullName>
    </submittedName>
</protein>